<evidence type="ECO:0000313" key="4">
    <source>
        <dbReference type="Proteomes" id="UP000612585"/>
    </source>
</evidence>
<evidence type="ECO:0000256" key="2">
    <source>
        <dbReference type="SAM" id="Phobius"/>
    </source>
</evidence>
<organism evidence="3 4">
    <name type="scientific">Virgisporangium aurantiacum</name>
    <dbReference type="NCBI Taxonomy" id="175570"/>
    <lineage>
        <taxon>Bacteria</taxon>
        <taxon>Bacillati</taxon>
        <taxon>Actinomycetota</taxon>
        <taxon>Actinomycetes</taxon>
        <taxon>Micromonosporales</taxon>
        <taxon>Micromonosporaceae</taxon>
        <taxon>Virgisporangium</taxon>
    </lineage>
</organism>
<proteinExistence type="predicted"/>
<dbReference type="AlphaFoldDB" id="A0A8J3ZFM5"/>
<evidence type="ECO:0000256" key="1">
    <source>
        <dbReference type="SAM" id="MobiDB-lite"/>
    </source>
</evidence>
<accession>A0A8J3ZFM5</accession>
<comment type="caution">
    <text evidence="3">The sequence shown here is derived from an EMBL/GenBank/DDBJ whole genome shotgun (WGS) entry which is preliminary data.</text>
</comment>
<sequence length="261" mass="27895">MDDLMVRELLSTALGDEPPSGIDTIAALARGRRAAATRRRLATAAGTLVPIAALVLALVAWPAPGGRPDPSAPQPARSTAPSATTDPAGPVVRTSGCATATTSPSRVGPDGKPAETGQATNMAKLIPVFERLDPAARSQYASVYAGVRLVLERDRIQVFRKPSADFDRWVLREFAADCVEVLDAKYSDVELSARLQQVYNDVTYWGDRGIVIGSMGADFIRGVVEIGVPEDIDRARRELPARYGPGVPLEIHKSDRPVSAR</sequence>
<feature type="transmembrane region" description="Helical" evidence="2">
    <location>
        <begin position="41"/>
        <end position="61"/>
    </location>
</feature>
<dbReference type="Proteomes" id="UP000612585">
    <property type="component" value="Unassembled WGS sequence"/>
</dbReference>
<keyword evidence="4" id="KW-1185">Reference proteome</keyword>
<reference evidence="3" key="1">
    <citation type="submission" date="2021-01" db="EMBL/GenBank/DDBJ databases">
        <title>Whole genome shotgun sequence of Virgisporangium aurantiacum NBRC 16421.</title>
        <authorList>
            <person name="Komaki H."/>
            <person name="Tamura T."/>
        </authorList>
    </citation>
    <scope>NUCLEOTIDE SEQUENCE</scope>
    <source>
        <strain evidence="3">NBRC 16421</strain>
    </source>
</reference>
<protein>
    <submittedName>
        <fullName evidence="3">Uncharacterized protein</fullName>
    </submittedName>
</protein>
<keyword evidence="2" id="KW-0812">Transmembrane</keyword>
<keyword evidence="2" id="KW-0472">Membrane</keyword>
<dbReference type="EMBL" id="BOPG01000085">
    <property type="protein sequence ID" value="GIJ63001.1"/>
    <property type="molecule type" value="Genomic_DNA"/>
</dbReference>
<keyword evidence="2" id="KW-1133">Transmembrane helix</keyword>
<feature type="compositionally biased region" description="Polar residues" evidence="1">
    <location>
        <begin position="96"/>
        <end position="105"/>
    </location>
</feature>
<evidence type="ECO:0000313" key="3">
    <source>
        <dbReference type="EMBL" id="GIJ63001.1"/>
    </source>
</evidence>
<name>A0A8J3ZFM5_9ACTN</name>
<feature type="compositionally biased region" description="Polar residues" evidence="1">
    <location>
        <begin position="76"/>
        <end position="85"/>
    </location>
</feature>
<feature type="region of interest" description="Disordered" evidence="1">
    <location>
        <begin position="66"/>
        <end position="117"/>
    </location>
</feature>
<gene>
    <name evidence="3" type="ORF">Vau01_105170</name>
</gene>